<reference evidence="1 2" key="1">
    <citation type="submission" date="2012-03" db="EMBL/GenBank/DDBJ databases">
        <authorList>
            <person name="Durkin A.S."/>
            <person name="McCorrison J."/>
            <person name="Torralba M."/>
            <person name="Gillis M."/>
            <person name="Methe B."/>
            <person name="Sutton G."/>
            <person name="Nelson K.E."/>
        </authorList>
    </citation>
    <scope>NUCLEOTIDE SEQUENCE [LARGE SCALE GENOMIC DNA]</scope>
    <source>
        <strain evidence="1 2">F0468</strain>
    </source>
</reference>
<protein>
    <submittedName>
        <fullName evidence="1">Uncharacterized protein</fullName>
    </submittedName>
</protein>
<evidence type="ECO:0000313" key="2">
    <source>
        <dbReference type="Proteomes" id="UP000005039"/>
    </source>
</evidence>
<dbReference type="Proteomes" id="UP000005039">
    <property type="component" value="Unassembled WGS sequence"/>
</dbReference>
<organism evidence="1 2">
    <name type="scientific">Lachnoanaerobaculum saburreum F0468</name>
    <dbReference type="NCBI Taxonomy" id="1095750"/>
    <lineage>
        <taxon>Bacteria</taxon>
        <taxon>Bacillati</taxon>
        <taxon>Bacillota</taxon>
        <taxon>Clostridia</taxon>
        <taxon>Lachnospirales</taxon>
        <taxon>Lachnospiraceae</taxon>
        <taxon>Lachnoanaerobaculum</taxon>
    </lineage>
</organism>
<accession>I0R6P4</accession>
<dbReference type="EMBL" id="AJGH01000085">
    <property type="protein sequence ID" value="EIC95352.1"/>
    <property type="molecule type" value="Genomic_DNA"/>
</dbReference>
<dbReference type="AlphaFoldDB" id="I0R6P4"/>
<proteinExistence type="predicted"/>
<dbReference type="PATRIC" id="fig|1095750.3.peg.1878"/>
<keyword evidence="2" id="KW-1185">Reference proteome</keyword>
<sequence>MVRVELLETVGLEFIDIQKFYSELLPNKHGRAIIGGTISEWN</sequence>
<evidence type="ECO:0000313" key="1">
    <source>
        <dbReference type="EMBL" id="EIC95352.1"/>
    </source>
</evidence>
<name>I0R6P4_9FIRM</name>
<gene>
    <name evidence="1" type="ORF">HMPREF9970_2396</name>
</gene>
<comment type="caution">
    <text evidence="1">The sequence shown here is derived from an EMBL/GenBank/DDBJ whole genome shotgun (WGS) entry which is preliminary data.</text>
</comment>
<dbReference type="RefSeq" id="WP_008754363.1">
    <property type="nucleotide sequence ID" value="NZ_AJGH01000085.1"/>
</dbReference>